<evidence type="ECO:0000313" key="3">
    <source>
        <dbReference type="Proteomes" id="UP001326110"/>
    </source>
</evidence>
<keyword evidence="1" id="KW-0732">Signal</keyword>
<dbReference type="PROSITE" id="PS51257">
    <property type="entry name" value="PROKAR_LIPOPROTEIN"/>
    <property type="match status" value="1"/>
</dbReference>
<feature type="chain" id="PRO_5045859846" evidence="1">
    <location>
        <begin position="21"/>
        <end position="135"/>
    </location>
</feature>
<dbReference type="RefSeq" id="WP_019920514.1">
    <property type="nucleotide sequence ID" value="NZ_CP140152.1"/>
</dbReference>
<dbReference type="GeneID" id="43162406"/>
<dbReference type="EMBL" id="CP140152">
    <property type="protein sequence ID" value="WQH03079.1"/>
    <property type="molecule type" value="Genomic_DNA"/>
</dbReference>
<proteinExistence type="predicted"/>
<dbReference type="Gene3D" id="2.60.120.380">
    <property type="match status" value="1"/>
</dbReference>
<keyword evidence="3" id="KW-1185">Reference proteome</keyword>
<protein>
    <submittedName>
        <fullName evidence="2">PPC domain-containing protein</fullName>
    </submittedName>
</protein>
<evidence type="ECO:0000313" key="2">
    <source>
        <dbReference type="EMBL" id="WQH03079.1"/>
    </source>
</evidence>
<feature type="signal peptide" evidence="1">
    <location>
        <begin position="1"/>
        <end position="20"/>
    </location>
</feature>
<accession>A0ABZ0XUK3</accession>
<reference evidence="2 3" key="1">
    <citation type="submission" date="2023-11" db="EMBL/GenBank/DDBJ databases">
        <title>MicrobeMod: A computational toolkit for identifying prokaryotic methylation and restriction-modification with nanopore sequencing.</title>
        <authorList>
            <person name="Crits-Christoph A."/>
            <person name="Kang S.C."/>
            <person name="Lee H."/>
            <person name="Ostrov N."/>
        </authorList>
    </citation>
    <scope>NUCLEOTIDE SEQUENCE [LARGE SCALE GENOMIC DNA]</scope>
    <source>
        <strain evidence="2 3">ATCC 25935</strain>
    </source>
</reference>
<sequence length="135" mass="14128">MNKLLMAALCAALACGSAWAVDPIRPEEIVLTHAAPLQKISGKIKGRATAEYSIAVPAGAKIDIRLTGANRSANFNVTAAGADEALFVGSRDGNRFHATAPTATVYRVSVYLMRNAARRNESASFVLEAGLGAAR</sequence>
<organism evidence="2 3">
    <name type="scientific">Duganella zoogloeoides</name>
    <dbReference type="NCBI Taxonomy" id="75659"/>
    <lineage>
        <taxon>Bacteria</taxon>
        <taxon>Pseudomonadati</taxon>
        <taxon>Pseudomonadota</taxon>
        <taxon>Betaproteobacteria</taxon>
        <taxon>Burkholderiales</taxon>
        <taxon>Oxalobacteraceae</taxon>
        <taxon>Telluria group</taxon>
        <taxon>Duganella</taxon>
    </lineage>
</organism>
<name>A0ABZ0XUK3_9BURK</name>
<evidence type="ECO:0000256" key="1">
    <source>
        <dbReference type="SAM" id="SignalP"/>
    </source>
</evidence>
<dbReference type="Proteomes" id="UP001326110">
    <property type="component" value="Chromosome"/>
</dbReference>
<gene>
    <name evidence="2" type="ORF">SR858_18690</name>
</gene>